<evidence type="ECO:0000313" key="4">
    <source>
        <dbReference type="Proteomes" id="UP000002358"/>
    </source>
</evidence>
<dbReference type="PROSITE" id="PS50076">
    <property type="entry name" value="DNAJ_2"/>
    <property type="match status" value="1"/>
</dbReference>
<feature type="transmembrane region" description="Helical" evidence="1">
    <location>
        <begin position="190"/>
        <end position="210"/>
    </location>
</feature>
<dbReference type="Pfam" id="PF00226">
    <property type="entry name" value="DnaJ"/>
    <property type="match status" value="1"/>
</dbReference>
<organism evidence="3 4">
    <name type="scientific">Nasonia vitripennis</name>
    <name type="common">Parasitic wasp</name>
    <dbReference type="NCBI Taxonomy" id="7425"/>
    <lineage>
        <taxon>Eukaryota</taxon>
        <taxon>Metazoa</taxon>
        <taxon>Ecdysozoa</taxon>
        <taxon>Arthropoda</taxon>
        <taxon>Hexapoda</taxon>
        <taxon>Insecta</taxon>
        <taxon>Pterygota</taxon>
        <taxon>Neoptera</taxon>
        <taxon>Endopterygota</taxon>
        <taxon>Hymenoptera</taxon>
        <taxon>Apocrita</taxon>
        <taxon>Proctotrupomorpha</taxon>
        <taxon>Chalcidoidea</taxon>
        <taxon>Pteromalidae</taxon>
        <taxon>Pteromalinae</taxon>
        <taxon>Nasonia</taxon>
    </lineage>
</organism>
<dbReference type="PRINTS" id="PR00625">
    <property type="entry name" value="JDOMAIN"/>
</dbReference>
<evidence type="ECO:0000256" key="1">
    <source>
        <dbReference type="SAM" id="Phobius"/>
    </source>
</evidence>
<dbReference type="SUPFAM" id="SSF46565">
    <property type="entry name" value="Chaperone J-domain"/>
    <property type="match status" value="1"/>
</dbReference>
<dbReference type="SMR" id="A0A7M7GCT4"/>
<dbReference type="PROSITE" id="PS00636">
    <property type="entry name" value="DNAJ_1"/>
    <property type="match status" value="1"/>
</dbReference>
<name>A0A7M7GCT4_NASVI</name>
<dbReference type="FunCoup" id="A0A7M7GCT4">
    <property type="interactions" value="681"/>
</dbReference>
<feature type="domain" description="J" evidence="2">
    <location>
        <begin position="28"/>
        <end position="92"/>
    </location>
</feature>
<evidence type="ECO:0000313" key="3">
    <source>
        <dbReference type="EnsemblMetazoa" id="XP_003426376"/>
    </source>
</evidence>
<dbReference type="CDD" id="cd06257">
    <property type="entry name" value="DnaJ"/>
    <property type="match status" value="1"/>
</dbReference>
<dbReference type="InterPro" id="IPR053025">
    <property type="entry name" value="Mito_ATP_Synthase-Asso"/>
</dbReference>
<dbReference type="RefSeq" id="XP_003426376.1">
    <property type="nucleotide sequence ID" value="XM_003426328.5"/>
</dbReference>
<dbReference type="KEGG" id="nvi:100680116"/>
<keyword evidence="4" id="KW-1185">Reference proteome</keyword>
<dbReference type="Gene3D" id="1.10.287.110">
    <property type="entry name" value="DnaJ domain"/>
    <property type="match status" value="1"/>
</dbReference>
<keyword evidence="1" id="KW-0472">Membrane</keyword>
<reference evidence="3" key="1">
    <citation type="submission" date="2021-01" db="UniProtKB">
        <authorList>
            <consortium name="EnsemblMetazoa"/>
        </authorList>
    </citation>
    <scope>IDENTIFICATION</scope>
</reference>
<dbReference type="SMART" id="SM00271">
    <property type="entry name" value="DnaJ"/>
    <property type="match status" value="1"/>
</dbReference>
<sequence>MIANSSKRIFNSVCELRLCFSSKAKAPTHYETLKVAQNSTQDDIKSAYYKLSKKFHPDVNKSADAKKNFQDLSDAYEVLGNFSKRKLYDRDLLARGASTSFGLRKAQTQSQPYTEKREDPLAGFYKARQKDYDPDRERATNRAKFDFDQWTRTHYGNTFRRSLKDKESRLLREELNRQYAKEVEKDKANVLTILSTAVLVLIALSFQAHYEKTVYDRNLLANRKN</sequence>
<protein>
    <recommendedName>
        <fullName evidence="2">J domain-containing protein</fullName>
    </recommendedName>
</protein>
<dbReference type="GeneID" id="100680116"/>
<keyword evidence="1" id="KW-0812">Transmembrane</keyword>
<evidence type="ECO:0000259" key="2">
    <source>
        <dbReference type="PROSITE" id="PS50076"/>
    </source>
</evidence>
<dbReference type="EnsemblMetazoa" id="XM_003426328">
    <property type="protein sequence ID" value="XP_003426376"/>
    <property type="gene ID" value="LOC100680116"/>
</dbReference>
<dbReference type="PANTHER" id="PTHR44873">
    <property type="entry name" value="DNAJ HOMOLOG SUBFAMILY C MEMBER 30, MITOCHONDRIAL"/>
    <property type="match status" value="1"/>
</dbReference>
<keyword evidence="1" id="KW-1133">Transmembrane helix</keyword>
<dbReference type="OrthoDB" id="376357at2759"/>
<dbReference type="InterPro" id="IPR036869">
    <property type="entry name" value="J_dom_sf"/>
</dbReference>
<dbReference type="Proteomes" id="UP000002358">
    <property type="component" value="Chromosome 3"/>
</dbReference>
<proteinExistence type="predicted"/>
<accession>A0A7M7GCT4</accession>
<dbReference type="PANTHER" id="PTHR44873:SF1">
    <property type="entry name" value="DNAJ HOMOLOG SUBFAMILY C MEMBER 30, MITOCHONDRIAL"/>
    <property type="match status" value="1"/>
</dbReference>
<dbReference type="InParanoid" id="A0A7M7GCT4"/>
<dbReference type="InterPro" id="IPR018253">
    <property type="entry name" value="DnaJ_domain_CS"/>
</dbReference>
<dbReference type="InterPro" id="IPR001623">
    <property type="entry name" value="DnaJ_domain"/>
</dbReference>
<dbReference type="AlphaFoldDB" id="A0A7M7GCT4"/>